<name>A0A1J6HR67_9HYPH</name>
<dbReference type="RefSeq" id="WP_071630292.1">
    <property type="nucleotide sequence ID" value="NZ_MOEC01000002.1"/>
</dbReference>
<dbReference type="EMBL" id="MOEC01000002">
    <property type="protein sequence ID" value="OIS94897.1"/>
    <property type="molecule type" value="Genomic_DNA"/>
</dbReference>
<evidence type="ECO:0000256" key="3">
    <source>
        <dbReference type="ARBA" id="ARBA00023015"/>
    </source>
</evidence>
<dbReference type="SMART" id="SM00421">
    <property type="entry name" value="HTH_LUXR"/>
    <property type="match status" value="1"/>
</dbReference>
<evidence type="ECO:0000259" key="6">
    <source>
        <dbReference type="PROSITE" id="PS50043"/>
    </source>
</evidence>
<dbReference type="Gene3D" id="1.10.10.10">
    <property type="entry name" value="Winged helix-like DNA-binding domain superfamily/Winged helix DNA-binding domain"/>
    <property type="match status" value="1"/>
</dbReference>
<dbReference type="SUPFAM" id="SSF75516">
    <property type="entry name" value="Pheromone-binding domain of LuxR-like quorum-sensing transcription factors"/>
    <property type="match status" value="1"/>
</dbReference>
<dbReference type="SUPFAM" id="SSF46894">
    <property type="entry name" value="C-terminal effector domain of the bipartite response regulators"/>
    <property type="match status" value="1"/>
</dbReference>
<keyword evidence="8" id="KW-1185">Reference proteome</keyword>
<keyword evidence="5" id="KW-0804">Transcription</keyword>
<dbReference type="Gene3D" id="3.30.450.80">
    <property type="entry name" value="Transcription factor LuxR-like, autoinducer-binding domain"/>
    <property type="match status" value="1"/>
</dbReference>
<gene>
    <name evidence="7" type="ORF">BLA27_02550</name>
</gene>
<evidence type="ECO:0000256" key="2">
    <source>
        <dbReference type="ARBA" id="ARBA00022654"/>
    </source>
</evidence>
<sequence length="278" mass="31424">MQIDGIYGQSHRILLTAQEKNVLYWTAEGKTHWEVGAILGISEATVITHLKNSRIKLRATNKTHAIVEAIRQSQIPLFKGRRAISHFIQNEPVAFDVRCNLAESDGLRMSPDQSARIPNIDVLVDDAEDVGEFFTALDQTCTVLGFDALILSCHKSTREALLLDPTYCSIPLNVMREYKRMNLIENDVLLAQLIGCDRPFVWDSTYDRYRDKRSQCFLEFLREFRFTMGIIVPLEDEVGFRSFLGLLASMQRVVDVGTLDAVCSLGKKAQIKALELGL</sequence>
<keyword evidence="2" id="KW-0673">Quorum sensing</keyword>
<dbReference type="CDD" id="cd06170">
    <property type="entry name" value="LuxR_C_like"/>
    <property type="match status" value="1"/>
</dbReference>
<comment type="caution">
    <text evidence="7">The sequence shown here is derived from an EMBL/GenBank/DDBJ whole genome shotgun (WGS) entry which is preliminary data.</text>
</comment>
<dbReference type="GO" id="GO:0006355">
    <property type="term" value="P:regulation of DNA-templated transcription"/>
    <property type="evidence" value="ECO:0007669"/>
    <property type="project" value="InterPro"/>
</dbReference>
<evidence type="ECO:0000313" key="8">
    <source>
        <dbReference type="Proteomes" id="UP000182985"/>
    </source>
</evidence>
<dbReference type="PANTHER" id="PTHR44688">
    <property type="entry name" value="DNA-BINDING TRANSCRIPTIONAL ACTIVATOR DEVR_DOSR"/>
    <property type="match status" value="1"/>
</dbReference>
<dbReference type="InterPro" id="IPR005143">
    <property type="entry name" value="TF_LuxR_autoind-bd_dom"/>
</dbReference>
<keyword evidence="3" id="KW-0805">Transcription regulation</keyword>
<dbReference type="PANTHER" id="PTHR44688:SF16">
    <property type="entry name" value="DNA-BINDING TRANSCRIPTIONAL ACTIVATOR DEVR_DOSR"/>
    <property type="match status" value="1"/>
</dbReference>
<accession>A0A1J6HR67</accession>
<dbReference type="InterPro" id="IPR036693">
    <property type="entry name" value="TF_LuxR_autoind-bd_dom_sf"/>
</dbReference>
<dbReference type="PROSITE" id="PS50043">
    <property type="entry name" value="HTH_LUXR_2"/>
    <property type="match status" value="1"/>
</dbReference>
<dbReference type="GO" id="GO:0009372">
    <property type="term" value="P:quorum sensing"/>
    <property type="evidence" value="ECO:0007669"/>
    <property type="project" value="UniProtKB-KW"/>
</dbReference>
<evidence type="ECO:0000256" key="4">
    <source>
        <dbReference type="ARBA" id="ARBA00023125"/>
    </source>
</evidence>
<dbReference type="Proteomes" id="UP000182985">
    <property type="component" value="Unassembled WGS sequence"/>
</dbReference>
<dbReference type="PRINTS" id="PR00038">
    <property type="entry name" value="HTHLUXR"/>
</dbReference>
<dbReference type="Pfam" id="PF03472">
    <property type="entry name" value="Autoind_bind"/>
    <property type="match status" value="1"/>
</dbReference>
<protein>
    <recommendedName>
        <fullName evidence="1">HTH-type quorum sensing-dependent transcriptional regulator VjbR</fullName>
    </recommendedName>
</protein>
<dbReference type="Pfam" id="PF00196">
    <property type="entry name" value="GerE"/>
    <property type="match status" value="1"/>
</dbReference>
<dbReference type="InterPro" id="IPR036388">
    <property type="entry name" value="WH-like_DNA-bd_sf"/>
</dbReference>
<evidence type="ECO:0000256" key="5">
    <source>
        <dbReference type="ARBA" id="ARBA00023163"/>
    </source>
</evidence>
<dbReference type="InterPro" id="IPR016032">
    <property type="entry name" value="Sig_transdc_resp-reg_C-effctor"/>
</dbReference>
<evidence type="ECO:0000256" key="1">
    <source>
        <dbReference type="ARBA" id="ARBA00015288"/>
    </source>
</evidence>
<proteinExistence type="predicted"/>
<organism evidence="7 8">
    <name type="scientific">Brucella cytisi</name>
    <dbReference type="NCBI Taxonomy" id="407152"/>
    <lineage>
        <taxon>Bacteria</taxon>
        <taxon>Pseudomonadati</taxon>
        <taxon>Pseudomonadota</taxon>
        <taxon>Alphaproteobacteria</taxon>
        <taxon>Hyphomicrobiales</taxon>
        <taxon>Brucellaceae</taxon>
        <taxon>Brucella/Ochrobactrum group</taxon>
        <taxon>Brucella</taxon>
    </lineage>
</organism>
<dbReference type="AlphaFoldDB" id="A0A1J6HR67"/>
<reference evidence="7 8" key="1">
    <citation type="submission" date="2016-10" db="EMBL/GenBank/DDBJ databases">
        <title>The Draft Genome Sequence of the Potato Rhizosphere Bacteria Ochrobactrum sp. IPA7.2.</title>
        <authorList>
            <person name="Gogoleva N.E."/>
            <person name="Khlopko Y.A."/>
            <person name="Burygin G.L."/>
            <person name="Plotnikov A.O."/>
        </authorList>
    </citation>
    <scope>NUCLEOTIDE SEQUENCE [LARGE SCALE GENOMIC DNA]</scope>
    <source>
        <strain evidence="7 8">IPA7.2</strain>
    </source>
</reference>
<dbReference type="OrthoDB" id="3170288at2"/>
<dbReference type="InterPro" id="IPR000792">
    <property type="entry name" value="Tscrpt_reg_LuxR_C"/>
</dbReference>
<feature type="domain" description="HTH luxR-type" evidence="6">
    <location>
        <begin position="8"/>
        <end position="73"/>
    </location>
</feature>
<keyword evidence="4" id="KW-0238">DNA-binding</keyword>
<evidence type="ECO:0000313" key="7">
    <source>
        <dbReference type="EMBL" id="OIS94897.1"/>
    </source>
</evidence>
<dbReference type="GO" id="GO:0003677">
    <property type="term" value="F:DNA binding"/>
    <property type="evidence" value="ECO:0007669"/>
    <property type="project" value="UniProtKB-KW"/>
</dbReference>